<proteinExistence type="predicted"/>
<reference evidence="2" key="1">
    <citation type="submission" date="2025-08" db="UniProtKB">
        <authorList>
            <consortium name="Ensembl"/>
        </authorList>
    </citation>
    <scope>IDENTIFICATION</scope>
</reference>
<name>A0A674BAP1_SALTR</name>
<evidence type="ECO:0000313" key="3">
    <source>
        <dbReference type="Proteomes" id="UP000472277"/>
    </source>
</evidence>
<keyword evidence="3" id="KW-1185">Reference proteome</keyword>
<feature type="compositionally biased region" description="Low complexity" evidence="1">
    <location>
        <begin position="85"/>
        <end position="103"/>
    </location>
</feature>
<dbReference type="Proteomes" id="UP000472277">
    <property type="component" value="Chromosome 16"/>
</dbReference>
<reference evidence="2" key="2">
    <citation type="submission" date="2025-09" db="UniProtKB">
        <authorList>
            <consortium name="Ensembl"/>
        </authorList>
    </citation>
    <scope>IDENTIFICATION</scope>
</reference>
<dbReference type="AlphaFoldDB" id="A0A674BAP1"/>
<dbReference type="GeneTree" id="ENSGT01070000254033"/>
<evidence type="ECO:0000256" key="1">
    <source>
        <dbReference type="SAM" id="MobiDB-lite"/>
    </source>
</evidence>
<dbReference type="InParanoid" id="A0A674BAP1"/>
<sequence length="136" mass="13212">MPIGPPRPGSIPIGGPMGGLMPGGGPIIPIVGGAPRPMGGGPPLPGGYCVGAPARVAPAAAAATVPLPYLGLTCCEGPPTPLTGPARPAGAWGMGAPAGTPLPAALPTPGPPATPARALGSEKPHWLIRCLHYDRH</sequence>
<feature type="region of interest" description="Disordered" evidence="1">
    <location>
        <begin position="85"/>
        <end position="119"/>
    </location>
</feature>
<accession>A0A674BAP1</accession>
<dbReference type="Ensembl" id="ENSSTUT00000072072.1">
    <property type="protein sequence ID" value="ENSSTUP00000067971.1"/>
    <property type="gene ID" value="ENSSTUG00000029721.1"/>
</dbReference>
<dbReference type="OMA" id="QRIRFMC"/>
<feature type="compositionally biased region" description="Pro residues" evidence="1">
    <location>
        <begin position="104"/>
        <end position="114"/>
    </location>
</feature>
<organism evidence="2 3">
    <name type="scientific">Salmo trutta</name>
    <name type="common">Brown trout</name>
    <dbReference type="NCBI Taxonomy" id="8032"/>
    <lineage>
        <taxon>Eukaryota</taxon>
        <taxon>Metazoa</taxon>
        <taxon>Chordata</taxon>
        <taxon>Craniata</taxon>
        <taxon>Vertebrata</taxon>
        <taxon>Euteleostomi</taxon>
        <taxon>Actinopterygii</taxon>
        <taxon>Neopterygii</taxon>
        <taxon>Teleostei</taxon>
        <taxon>Protacanthopterygii</taxon>
        <taxon>Salmoniformes</taxon>
        <taxon>Salmonidae</taxon>
        <taxon>Salmoninae</taxon>
        <taxon>Salmo</taxon>
    </lineage>
</organism>
<evidence type="ECO:0000313" key="2">
    <source>
        <dbReference type="Ensembl" id="ENSSTUP00000067971.1"/>
    </source>
</evidence>
<protein>
    <submittedName>
        <fullName evidence="2">Uncharacterized protein</fullName>
    </submittedName>
</protein>